<feature type="compositionally biased region" description="Basic residues" evidence="12">
    <location>
        <begin position="89"/>
        <end position="99"/>
    </location>
</feature>
<feature type="region of interest" description="Disordered" evidence="12">
    <location>
        <begin position="473"/>
        <end position="527"/>
    </location>
</feature>
<dbReference type="InterPro" id="IPR001607">
    <property type="entry name" value="Znf_UBP"/>
</dbReference>
<dbReference type="Gene3D" id="3.90.70.10">
    <property type="entry name" value="Cysteine proteinases"/>
    <property type="match status" value="2"/>
</dbReference>
<feature type="compositionally biased region" description="Polar residues" evidence="12">
    <location>
        <begin position="509"/>
        <end position="520"/>
    </location>
</feature>
<dbReference type="PANTHER" id="PTHR24006">
    <property type="entry name" value="UBIQUITIN CARBOXYL-TERMINAL HYDROLASE"/>
    <property type="match status" value="1"/>
</dbReference>
<evidence type="ECO:0000256" key="4">
    <source>
        <dbReference type="ARBA" id="ARBA00022670"/>
    </source>
</evidence>
<dbReference type="EC" id="3.4.19.12" evidence="3"/>
<sequence>MIETYASTAAQVFAGNVNLEAAANWIVKHENEPDIDQMPLVHVSSEAPEAPKTSITQEEVKQTEQELREHCIKKEEDKQTEKEREKAIMGKKVKKKTRSGQKEKQGLSTSPRTVSQQGMSNAETPDDGVAGIKDRGLCSHLDRGINLEKLSAKLRSSESLKCEDCRGSAVDRRAKKGKGKHGKKGGTNSKPESKAIWICLECGHFSCGGVGLPTTPQSHAVRHAKQNHHPLVLHYENHQQLWCFPCNKLIPAEKSEDNKHKEVLNEVVKLLKGRPGEGSTLDVEDVWFGSGSVTTAVKSDYSASIGADGRTGYSIRGLVNLGNTCFFNSIMQNLLAITSLRDYFFKLDESVGSLTAAMRKLFLETSGEAGLKSVINPRSLFGSLCTKAPQFRGYQQHDSHELLRCLLDGLSTEELSARKHAKSSQAPIADPTFVDTIFGGKLSSTVSCLECGHSSTIYEPFLDLSLPVPTKKPLARRIQPAPRGKKPKLPPKKSGRNPSKNSREACSIPVQSASDQSTGGNSLGEMQSIAPPAEQSVLALGDSALSDPTNPSTIALDMGFTAQDLSAIQNPQAVQNGEQSSPSDNFSWLDYLDPNPDSHDIGIASETDEIEAIQGFANEDILQNDASLSITMDSSIGSPLANAVSAASLDIAENLNSAEPGALALQQNAISQFEDKQNVERQIDERLSPEVSVTVGEYDTGIGHSADNPVCTKDSNTSGRDNENPLQIQDSEVILLPNKEDDSSNLELLRTEIDVSPAVLSDEPSSLDFDGFGDLFNEPEVSVEHKPSNHPVSEASDIAKNGVVGNSSESDPDEVDNADTPVSVESCLAFFMKPELLSKDEHAWQCDNCSKVLREQRIRLRRKSQMPISEVMPNGYENGNPSGLLDVGKTCNKVKSSTGDVEEYIVDPSDGRSLPQNREIFVNGKRMLEKDPETEINVIDFQSEITEPQAVTSCHGQLESSSSSNQNFNPCLGKCDSDNGFTESDILSAKCESEVGEQEEVNSENLKVKRDATKSILIDKAPSILTIHLKRFSQDARGRFSKLNGHVNFRETIDLKPYMDPRCTDKDTFIYRLVGVVEHSGSMRGGHYVAYVRGSKNSGDCVWYHASDAYVREASLEEVLRSEAYVLFYEET</sequence>
<dbReference type="GO" id="GO:0005634">
    <property type="term" value="C:nucleus"/>
    <property type="evidence" value="ECO:0007669"/>
    <property type="project" value="TreeGrafter"/>
</dbReference>
<feature type="compositionally biased region" description="Polar residues" evidence="12">
    <location>
        <begin position="106"/>
        <end position="123"/>
    </location>
</feature>
<evidence type="ECO:0000256" key="7">
    <source>
        <dbReference type="ARBA" id="ARBA00022786"/>
    </source>
</evidence>
<reference evidence="15" key="2">
    <citation type="journal article" date="2024" name="Plant">
        <title>Genomic evolution and insights into agronomic trait innovations of Sesamum species.</title>
        <authorList>
            <person name="Miao H."/>
            <person name="Wang L."/>
            <person name="Qu L."/>
            <person name="Liu H."/>
            <person name="Sun Y."/>
            <person name="Le M."/>
            <person name="Wang Q."/>
            <person name="Wei S."/>
            <person name="Zheng Y."/>
            <person name="Lin W."/>
            <person name="Duan Y."/>
            <person name="Cao H."/>
            <person name="Xiong S."/>
            <person name="Wang X."/>
            <person name="Wei L."/>
            <person name="Li C."/>
            <person name="Ma Q."/>
            <person name="Ju M."/>
            <person name="Zhao R."/>
            <person name="Li G."/>
            <person name="Mu C."/>
            <person name="Tian Q."/>
            <person name="Mei H."/>
            <person name="Zhang T."/>
            <person name="Gao T."/>
            <person name="Zhang H."/>
        </authorList>
    </citation>
    <scope>NUCLEOTIDE SEQUENCE</scope>
    <source>
        <strain evidence="15">3651</strain>
    </source>
</reference>
<dbReference type="SMART" id="SM00290">
    <property type="entry name" value="ZnF_UBP"/>
    <property type="match status" value="1"/>
</dbReference>
<feature type="compositionally biased region" description="Polar residues" evidence="12">
    <location>
        <begin position="713"/>
        <end position="724"/>
    </location>
</feature>
<dbReference type="FunFam" id="3.30.40.10:FF:000900">
    <property type="entry name" value="Ubiquitinyl hydrolase 1"/>
    <property type="match status" value="1"/>
</dbReference>
<feature type="compositionally biased region" description="Basic residues" evidence="12">
    <location>
        <begin position="483"/>
        <end position="495"/>
    </location>
</feature>
<dbReference type="AlphaFoldDB" id="A0AAE2CK85"/>
<evidence type="ECO:0000256" key="11">
    <source>
        <dbReference type="PROSITE-ProRule" id="PRU00502"/>
    </source>
</evidence>
<dbReference type="GO" id="GO:0006508">
    <property type="term" value="P:proteolysis"/>
    <property type="evidence" value="ECO:0007669"/>
    <property type="project" value="UniProtKB-KW"/>
</dbReference>
<evidence type="ECO:0000259" key="14">
    <source>
        <dbReference type="PROSITE" id="PS50271"/>
    </source>
</evidence>
<dbReference type="PROSITE" id="PS00972">
    <property type="entry name" value="USP_1"/>
    <property type="match status" value="1"/>
</dbReference>
<feature type="compositionally biased region" description="Basic and acidic residues" evidence="12">
    <location>
        <begin position="73"/>
        <end position="88"/>
    </location>
</feature>
<dbReference type="InterPro" id="IPR018200">
    <property type="entry name" value="USP_CS"/>
</dbReference>
<feature type="domain" description="UBP-type" evidence="14">
    <location>
        <begin position="136"/>
        <end position="269"/>
    </location>
</feature>
<reference evidence="15" key="1">
    <citation type="submission" date="2020-06" db="EMBL/GenBank/DDBJ databases">
        <authorList>
            <person name="Li T."/>
            <person name="Hu X."/>
            <person name="Zhang T."/>
            <person name="Song X."/>
            <person name="Zhang H."/>
            <person name="Dai N."/>
            <person name="Sheng W."/>
            <person name="Hou X."/>
            <person name="Wei L."/>
        </authorList>
    </citation>
    <scope>NUCLEOTIDE SEQUENCE</scope>
    <source>
        <strain evidence="15">3651</strain>
        <tissue evidence="15">Leaf</tissue>
    </source>
</reference>
<evidence type="ECO:0000259" key="13">
    <source>
        <dbReference type="PROSITE" id="PS50235"/>
    </source>
</evidence>
<evidence type="ECO:0000256" key="1">
    <source>
        <dbReference type="ARBA" id="ARBA00000707"/>
    </source>
</evidence>
<evidence type="ECO:0000256" key="9">
    <source>
        <dbReference type="ARBA" id="ARBA00022833"/>
    </source>
</evidence>
<accession>A0AAE2CK85</accession>
<dbReference type="GO" id="GO:0008270">
    <property type="term" value="F:zinc ion binding"/>
    <property type="evidence" value="ECO:0007669"/>
    <property type="project" value="UniProtKB-KW"/>
</dbReference>
<keyword evidence="16" id="KW-1185">Reference proteome</keyword>
<gene>
    <name evidence="15" type="ORF">Salat_1718000</name>
</gene>
<feature type="region of interest" description="Disordered" evidence="12">
    <location>
        <begin position="73"/>
        <end position="131"/>
    </location>
</feature>
<evidence type="ECO:0000256" key="2">
    <source>
        <dbReference type="ARBA" id="ARBA00009085"/>
    </source>
</evidence>
<feature type="region of interest" description="Disordered" evidence="12">
    <location>
        <begin position="698"/>
        <end position="724"/>
    </location>
</feature>
<dbReference type="PROSITE" id="PS50271">
    <property type="entry name" value="ZF_UBP"/>
    <property type="match status" value="1"/>
</dbReference>
<dbReference type="PANTHER" id="PTHR24006:SF781">
    <property type="entry name" value="LD34905P"/>
    <property type="match status" value="1"/>
</dbReference>
<feature type="region of interest" description="Disordered" evidence="12">
    <location>
        <begin position="782"/>
        <end position="817"/>
    </location>
</feature>
<evidence type="ECO:0000313" key="16">
    <source>
        <dbReference type="Proteomes" id="UP001293254"/>
    </source>
</evidence>
<keyword evidence="6 11" id="KW-0863">Zinc-finger</keyword>
<comment type="caution">
    <text evidence="15">The sequence shown here is derived from an EMBL/GenBank/DDBJ whole genome shotgun (WGS) entry which is preliminary data.</text>
</comment>
<dbReference type="Pfam" id="PF00443">
    <property type="entry name" value="UCH"/>
    <property type="match status" value="1"/>
</dbReference>
<dbReference type="InterPro" id="IPR038765">
    <property type="entry name" value="Papain-like_cys_pep_sf"/>
</dbReference>
<keyword evidence="9" id="KW-0862">Zinc</keyword>
<keyword evidence="5" id="KW-0479">Metal-binding</keyword>
<dbReference type="InterPro" id="IPR001394">
    <property type="entry name" value="Peptidase_C19_UCH"/>
</dbReference>
<dbReference type="GO" id="GO:0004843">
    <property type="term" value="F:cysteine-type deubiquitinase activity"/>
    <property type="evidence" value="ECO:0007669"/>
    <property type="project" value="UniProtKB-EC"/>
</dbReference>
<feature type="compositionally biased region" description="Basic residues" evidence="12">
    <location>
        <begin position="173"/>
        <end position="184"/>
    </location>
</feature>
<keyword evidence="7" id="KW-0833">Ubl conjugation pathway</keyword>
<evidence type="ECO:0000256" key="3">
    <source>
        <dbReference type="ARBA" id="ARBA00012759"/>
    </source>
</evidence>
<dbReference type="GO" id="GO:0016579">
    <property type="term" value="P:protein deubiquitination"/>
    <property type="evidence" value="ECO:0007669"/>
    <property type="project" value="InterPro"/>
</dbReference>
<keyword evidence="4" id="KW-0645">Protease</keyword>
<evidence type="ECO:0000256" key="10">
    <source>
        <dbReference type="ARBA" id="ARBA00058678"/>
    </source>
</evidence>
<comment type="function">
    <text evidence="10">Recognizes and hydrolyzes the peptide bond at the C-terminal Gly of ubiquitin. Involved in the processing of poly-ubiquitin precursors as well as that of ubiquitinated proteins. Is involved in resistance to the arginine analog canavanine (CAN).</text>
</comment>
<name>A0AAE2CK85_9LAMI</name>
<dbReference type="Pfam" id="PF02148">
    <property type="entry name" value="zf-UBP"/>
    <property type="match status" value="1"/>
</dbReference>
<evidence type="ECO:0000256" key="8">
    <source>
        <dbReference type="ARBA" id="ARBA00022801"/>
    </source>
</evidence>
<organism evidence="15 16">
    <name type="scientific">Sesamum alatum</name>
    <dbReference type="NCBI Taxonomy" id="300844"/>
    <lineage>
        <taxon>Eukaryota</taxon>
        <taxon>Viridiplantae</taxon>
        <taxon>Streptophyta</taxon>
        <taxon>Embryophyta</taxon>
        <taxon>Tracheophyta</taxon>
        <taxon>Spermatophyta</taxon>
        <taxon>Magnoliopsida</taxon>
        <taxon>eudicotyledons</taxon>
        <taxon>Gunneridae</taxon>
        <taxon>Pentapetalae</taxon>
        <taxon>asterids</taxon>
        <taxon>lamiids</taxon>
        <taxon>Lamiales</taxon>
        <taxon>Pedaliaceae</taxon>
        <taxon>Sesamum</taxon>
    </lineage>
</organism>
<comment type="catalytic activity">
    <reaction evidence="1">
        <text>Thiol-dependent hydrolysis of ester, thioester, amide, peptide and isopeptide bonds formed by the C-terminal Gly of ubiquitin (a 76-residue protein attached to proteins as an intracellular targeting signal).</text>
        <dbReference type="EC" id="3.4.19.12"/>
    </reaction>
</comment>
<dbReference type="EMBL" id="JACGWO010000006">
    <property type="protein sequence ID" value="KAK4425241.1"/>
    <property type="molecule type" value="Genomic_DNA"/>
</dbReference>
<dbReference type="GO" id="GO:0005829">
    <property type="term" value="C:cytosol"/>
    <property type="evidence" value="ECO:0007669"/>
    <property type="project" value="TreeGrafter"/>
</dbReference>
<dbReference type="SUPFAM" id="SSF57850">
    <property type="entry name" value="RING/U-box"/>
    <property type="match status" value="1"/>
</dbReference>
<dbReference type="InterPro" id="IPR028889">
    <property type="entry name" value="USP"/>
</dbReference>
<protein>
    <recommendedName>
        <fullName evidence="3">ubiquitinyl hydrolase 1</fullName>
        <ecNumber evidence="3">3.4.19.12</ecNumber>
    </recommendedName>
</protein>
<proteinExistence type="inferred from homology"/>
<keyword evidence="8 15" id="KW-0378">Hydrolase</keyword>
<evidence type="ECO:0000256" key="6">
    <source>
        <dbReference type="ARBA" id="ARBA00022771"/>
    </source>
</evidence>
<comment type="similarity">
    <text evidence="2">Belongs to the peptidase C19 family.</text>
</comment>
<evidence type="ECO:0000313" key="15">
    <source>
        <dbReference type="EMBL" id="KAK4425241.1"/>
    </source>
</evidence>
<evidence type="ECO:0000256" key="5">
    <source>
        <dbReference type="ARBA" id="ARBA00022723"/>
    </source>
</evidence>
<dbReference type="PROSITE" id="PS00973">
    <property type="entry name" value="USP_2"/>
    <property type="match status" value="1"/>
</dbReference>
<feature type="domain" description="USP" evidence="13">
    <location>
        <begin position="316"/>
        <end position="1132"/>
    </location>
</feature>
<feature type="region of interest" description="Disordered" evidence="12">
    <location>
        <begin position="171"/>
        <end position="190"/>
    </location>
</feature>
<evidence type="ECO:0000256" key="12">
    <source>
        <dbReference type="SAM" id="MobiDB-lite"/>
    </source>
</evidence>
<dbReference type="InterPro" id="IPR050164">
    <property type="entry name" value="Peptidase_C19"/>
</dbReference>
<dbReference type="Gene3D" id="3.30.40.10">
    <property type="entry name" value="Zinc/RING finger domain, C3HC4 (zinc finger)"/>
    <property type="match status" value="1"/>
</dbReference>
<dbReference type="PROSITE" id="PS50235">
    <property type="entry name" value="USP_3"/>
    <property type="match status" value="1"/>
</dbReference>
<dbReference type="Proteomes" id="UP001293254">
    <property type="component" value="Unassembled WGS sequence"/>
</dbReference>
<dbReference type="InterPro" id="IPR013083">
    <property type="entry name" value="Znf_RING/FYVE/PHD"/>
</dbReference>
<dbReference type="SUPFAM" id="SSF54001">
    <property type="entry name" value="Cysteine proteinases"/>
    <property type="match status" value="1"/>
</dbReference>